<evidence type="ECO:0000256" key="1">
    <source>
        <dbReference type="SAM" id="MobiDB-lite"/>
    </source>
</evidence>
<proteinExistence type="predicted"/>
<reference evidence="3" key="1">
    <citation type="submission" date="2020-11" db="EMBL/GenBank/DDBJ databases">
        <title>Chlorella ohadii genome sequencing and assembly.</title>
        <authorList>
            <person name="Murik O."/>
            <person name="Treves H."/>
            <person name="Kedem I."/>
            <person name="Shotland Y."/>
            <person name="Kaplan A."/>
        </authorList>
    </citation>
    <scope>NUCLEOTIDE SEQUENCE</scope>
    <source>
        <strain evidence="3">1</strain>
    </source>
</reference>
<keyword evidence="2" id="KW-1133">Transmembrane helix</keyword>
<sequence>MGAEAEPAPPGVTTNGYSGQPQSAHYPPPATYSQGPPGAFSGPPPGAYPPQASPPGAYPPPPPAAPSGAPPGAPVVMLHAAPIPGVRIRVPKVPPQPGQVLLGYELYKPRVGPCMCDGLSMAGLISVIVLILVFPFVAWIPCVIPSCFEQQQRPVYGWPADAPQPPPGAAPAGMPPATSFSGATAAGYPTSPGLQA</sequence>
<keyword evidence="2" id="KW-0812">Transmembrane</keyword>
<protein>
    <submittedName>
        <fullName evidence="3">Uncharacterized protein</fullName>
    </submittedName>
</protein>
<dbReference type="AlphaFoldDB" id="A0AAD5H692"/>
<dbReference type="Proteomes" id="UP001205105">
    <property type="component" value="Unassembled WGS sequence"/>
</dbReference>
<comment type="caution">
    <text evidence="3">The sequence shown here is derived from an EMBL/GenBank/DDBJ whole genome shotgun (WGS) entry which is preliminary data.</text>
</comment>
<feature type="compositionally biased region" description="Polar residues" evidence="1">
    <location>
        <begin position="12"/>
        <end position="23"/>
    </location>
</feature>
<keyword evidence="2" id="KW-0472">Membrane</keyword>
<dbReference type="EMBL" id="JADXDR010000053">
    <property type="protein sequence ID" value="KAI7842418.1"/>
    <property type="molecule type" value="Genomic_DNA"/>
</dbReference>
<name>A0AAD5H692_9CHLO</name>
<evidence type="ECO:0000313" key="3">
    <source>
        <dbReference type="EMBL" id="KAI7842418.1"/>
    </source>
</evidence>
<feature type="region of interest" description="Disordered" evidence="1">
    <location>
        <begin position="1"/>
        <end position="70"/>
    </location>
</feature>
<evidence type="ECO:0000313" key="4">
    <source>
        <dbReference type="Proteomes" id="UP001205105"/>
    </source>
</evidence>
<accession>A0AAD5H692</accession>
<feature type="transmembrane region" description="Helical" evidence="2">
    <location>
        <begin position="118"/>
        <end position="140"/>
    </location>
</feature>
<feature type="region of interest" description="Disordered" evidence="1">
    <location>
        <begin position="159"/>
        <end position="196"/>
    </location>
</feature>
<organism evidence="3 4">
    <name type="scientific">Chlorella ohadii</name>
    <dbReference type="NCBI Taxonomy" id="2649997"/>
    <lineage>
        <taxon>Eukaryota</taxon>
        <taxon>Viridiplantae</taxon>
        <taxon>Chlorophyta</taxon>
        <taxon>core chlorophytes</taxon>
        <taxon>Trebouxiophyceae</taxon>
        <taxon>Chlorellales</taxon>
        <taxon>Chlorellaceae</taxon>
        <taxon>Chlorella clade</taxon>
        <taxon>Chlorella</taxon>
    </lineage>
</organism>
<gene>
    <name evidence="3" type="ORF">COHA_004057</name>
</gene>
<keyword evidence="4" id="KW-1185">Reference proteome</keyword>
<feature type="compositionally biased region" description="Pro residues" evidence="1">
    <location>
        <begin position="42"/>
        <end position="70"/>
    </location>
</feature>
<evidence type="ECO:0000256" key="2">
    <source>
        <dbReference type="SAM" id="Phobius"/>
    </source>
</evidence>